<evidence type="ECO:0000259" key="7">
    <source>
        <dbReference type="PROSITE" id="PS51900"/>
    </source>
</evidence>
<keyword evidence="4" id="KW-0233">DNA recombination</keyword>
<sequence>MATITERTDSTGATSYRVEVRLKGHPAQRATFTRKTDAKKWAQQTEAAIREGRHFKTIESRRHTLSDLIDRYIRDVLPRPPRKSKRPRSARSIAIIKSQLEWWRGELGAYTLADLTPAKIVEARDKLTRTIKRDGQPMSSSTVVRYMAPLSHAFGIAVREWGWIDDSPMRKVERPTEPDGRVRFLSDEEREALLTACRESRNPWLHTVVVLALSTGMRKGELMGLRWPDVDLPRGRITLRETKNGETRVVPLTGPALALLKEHAKVKRLDTDLVFPGQARPSSPVQPVDLRAAWEAALKRAEIKDFHFHDLRHTTASYLAMNGASLAEIAEVLGHKTLAMVKRYAHLSEAHTASVVERMNARFLA</sequence>
<evidence type="ECO:0000313" key="9">
    <source>
        <dbReference type="Proteomes" id="UP000471640"/>
    </source>
</evidence>
<evidence type="ECO:0000313" key="8">
    <source>
        <dbReference type="EMBL" id="NEX19754.1"/>
    </source>
</evidence>
<dbReference type="GO" id="GO:0015074">
    <property type="term" value="P:DNA integration"/>
    <property type="evidence" value="ECO:0007669"/>
    <property type="project" value="UniProtKB-KW"/>
</dbReference>
<dbReference type="SUPFAM" id="SSF56349">
    <property type="entry name" value="DNA breaking-rejoining enzymes"/>
    <property type="match status" value="1"/>
</dbReference>
<dbReference type="InterPro" id="IPR010998">
    <property type="entry name" value="Integrase_recombinase_N"/>
</dbReference>
<keyword evidence="2" id="KW-0229">DNA integration</keyword>
<comment type="caution">
    <text evidence="8">The sequence shown here is derived from an EMBL/GenBank/DDBJ whole genome shotgun (WGS) entry which is preliminary data.</text>
</comment>
<evidence type="ECO:0000256" key="3">
    <source>
        <dbReference type="ARBA" id="ARBA00023125"/>
    </source>
</evidence>
<dbReference type="Gene3D" id="1.10.443.10">
    <property type="entry name" value="Intergrase catalytic core"/>
    <property type="match status" value="1"/>
</dbReference>
<feature type="domain" description="Tyr recombinase" evidence="6">
    <location>
        <begin position="180"/>
        <end position="357"/>
    </location>
</feature>
<keyword evidence="3 5" id="KW-0238">DNA-binding</keyword>
<dbReference type="InterPro" id="IPR013762">
    <property type="entry name" value="Integrase-like_cat_sf"/>
</dbReference>
<proteinExistence type="inferred from homology"/>
<organism evidence="8 9">
    <name type="scientific">Thiorhodococcus mannitoliphagus</name>
    <dbReference type="NCBI Taxonomy" id="329406"/>
    <lineage>
        <taxon>Bacteria</taxon>
        <taxon>Pseudomonadati</taxon>
        <taxon>Pseudomonadota</taxon>
        <taxon>Gammaproteobacteria</taxon>
        <taxon>Chromatiales</taxon>
        <taxon>Chromatiaceae</taxon>
        <taxon>Thiorhodococcus</taxon>
    </lineage>
</organism>
<dbReference type="RefSeq" id="WP_164652656.1">
    <property type="nucleotide sequence ID" value="NZ_JAAIJR010000015.1"/>
</dbReference>
<dbReference type="Pfam" id="PF00589">
    <property type="entry name" value="Phage_integrase"/>
    <property type="match status" value="1"/>
</dbReference>
<gene>
    <name evidence="8" type="ORF">G3480_05400</name>
</gene>
<evidence type="ECO:0000256" key="2">
    <source>
        <dbReference type="ARBA" id="ARBA00022908"/>
    </source>
</evidence>
<evidence type="ECO:0000259" key="6">
    <source>
        <dbReference type="PROSITE" id="PS51898"/>
    </source>
</evidence>
<dbReference type="PANTHER" id="PTHR30349:SF64">
    <property type="entry name" value="PROPHAGE INTEGRASE INTD-RELATED"/>
    <property type="match status" value="1"/>
</dbReference>
<reference evidence="9" key="1">
    <citation type="journal article" date="2020" name="Microbiol. Resour. Announc.">
        <title>Draft Genome Sequences of Thiorhodococcus mannitoliphagus and Thiorhodococcus minor, Purple Sulfur Photosynthetic Bacteria in the Gammaproteobacterial Family Chromatiaceae.</title>
        <authorList>
            <person name="Aviles F.A."/>
            <person name="Meyer T.E."/>
            <person name="Kyndt J.A."/>
        </authorList>
    </citation>
    <scope>NUCLEOTIDE SEQUENCE [LARGE SCALE GENOMIC DNA]</scope>
    <source>
        <strain evidence="9">DSM 18266</strain>
    </source>
</reference>
<evidence type="ECO:0000256" key="5">
    <source>
        <dbReference type="PROSITE-ProRule" id="PRU01248"/>
    </source>
</evidence>
<dbReference type="PROSITE" id="PS51900">
    <property type="entry name" value="CB"/>
    <property type="match status" value="1"/>
</dbReference>
<keyword evidence="9" id="KW-1185">Reference proteome</keyword>
<dbReference type="Gene3D" id="1.10.150.130">
    <property type="match status" value="1"/>
</dbReference>
<dbReference type="PANTHER" id="PTHR30349">
    <property type="entry name" value="PHAGE INTEGRASE-RELATED"/>
    <property type="match status" value="1"/>
</dbReference>
<dbReference type="EMBL" id="JAAIJR010000015">
    <property type="protein sequence ID" value="NEX19754.1"/>
    <property type="molecule type" value="Genomic_DNA"/>
</dbReference>
<dbReference type="AlphaFoldDB" id="A0A6P1DVP4"/>
<dbReference type="InterPro" id="IPR011010">
    <property type="entry name" value="DNA_brk_join_enz"/>
</dbReference>
<comment type="similarity">
    <text evidence="1">Belongs to the 'phage' integrase family.</text>
</comment>
<dbReference type="Proteomes" id="UP000471640">
    <property type="component" value="Unassembled WGS sequence"/>
</dbReference>
<evidence type="ECO:0000256" key="4">
    <source>
        <dbReference type="ARBA" id="ARBA00023172"/>
    </source>
</evidence>
<dbReference type="GO" id="GO:0006310">
    <property type="term" value="P:DNA recombination"/>
    <property type="evidence" value="ECO:0007669"/>
    <property type="project" value="UniProtKB-KW"/>
</dbReference>
<dbReference type="InterPro" id="IPR044068">
    <property type="entry name" value="CB"/>
</dbReference>
<feature type="domain" description="Core-binding (CB)" evidence="7">
    <location>
        <begin position="63"/>
        <end position="158"/>
    </location>
</feature>
<evidence type="ECO:0000256" key="1">
    <source>
        <dbReference type="ARBA" id="ARBA00008857"/>
    </source>
</evidence>
<dbReference type="CDD" id="cd00796">
    <property type="entry name" value="INT_Rci_Hp1_C"/>
    <property type="match status" value="1"/>
</dbReference>
<reference evidence="8 9" key="2">
    <citation type="submission" date="2020-02" db="EMBL/GenBank/DDBJ databases">
        <title>Genome sequences of Thiorhodococcus mannitoliphagus and Thiorhodococcus minor, purple sulfur photosynthetic bacteria in the gammaproteobacterial family, Chromatiaceae.</title>
        <authorList>
            <person name="Aviles F.A."/>
            <person name="Meyer T.E."/>
            <person name="Kyndt J.A."/>
        </authorList>
    </citation>
    <scope>NUCLEOTIDE SEQUENCE [LARGE SCALE GENOMIC DNA]</scope>
    <source>
        <strain evidence="8 9">DSM 18266</strain>
    </source>
</reference>
<dbReference type="InterPro" id="IPR002104">
    <property type="entry name" value="Integrase_catalytic"/>
</dbReference>
<accession>A0A6P1DVP4</accession>
<dbReference type="GO" id="GO:0003677">
    <property type="term" value="F:DNA binding"/>
    <property type="evidence" value="ECO:0007669"/>
    <property type="project" value="UniProtKB-UniRule"/>
</dbReference>
<protein>
    <submittedName>
        <fullName evidence="8">Site-specific integrase</fullName>
    </submittedName>
</protein>
<name>A0A6P1DVP4_9GAMM</name>
<dbReference type="InterPro" id="IPR050090">
    <property type="entry name" value="Tyrosine_recombinase_XerCD"/>
</dbReference>
<dbReference type="PROSITE" id="PS51898">
    <property type="entry name" value="TYR_RECOMBINASE"/>
    <property type="match status" value="1"/>
</dbReference>